<dbReference type="AlphaFoldDB" id="A0A645ABB8"/>
<accession>A0A645ABB8</accession>
<comment type="caution">
    <text evidence="1">The sequence shown here is derived from an EMBL/GenBank/DDBJ whole genome shotgun (WGS) entry which is preliminary data.</text>
</comment>
<name>A0A645ABB8_9ZZZZ</name>
<dbReference type="EMBL" id="VSSQ01012990">
    <property type="protein sequence ID" value="MPM50482.1"/>
    <property type="molecule type" value="Genomic_DNA"/>
</dbReference>
<protein>
    <submittedName>
        <fullName evidence="1">Uncharacterized protein</fullName>
    </submittedName>
</protein>
<proteinExistence type="predicted"/>
<gene>
    <name evidence="1" type="ORF">SDC9_97223</name>
</gene>
<sequence length="93" mass="9969">MAGAGLGGHGFGTSDLVVKSLWNGCVGFVAARRGDAFIFIVNVRRGTQSFFQSARTDQRGGSPQFVGFAHLIGDGNITFSAHFLFDKTHGEQY</sequence>
<reference evidence="1" key="1">
    <citation type="submission" date="2019-08" db="EMBL/GenBank/DDBJ databases">
        <authorList>
            <person name="Kucharzyk K."/>
            <person name="Murdoch R.W."/>
            <person name="Higgins S."/>
            <person name="Loffler F."/>
        </authorList>
    </citation>
    <scope>NUCLEOTIDE SEQUENCE</scope>
</reference>
<organism evidence="1">
    <name type="scientific">bioreactor metagenome</name>
    <dbReference type="NCBI Taxonomy" id="1076179"/>
    <lineage>
        <taxon>unclassified sequences</taxon>
        <taxon>metagenomes</taxon>
        <taxon>ecological metagenomes</taxon>
    </lineage>
</organism>
<evidence type="ECO:0000313" key="1">
    <source>
        <dbReference type="EMBL" id="MPM50482.1"/>
    </source>
</evidence>